<dbReference type="Gene3D" id="3.20.20.70">
    <property type="entry name" value="Aldolase class I"/>
    <property type="match status" value="1"/>
</dbReference>
<keyword evidence="4" id="KW-0456">Lyase</keyword>
<dbReference type="AlphaFoldDB" id="A0A0U3HSN5"/>
<dbReference type="Proteomes" id="UP000069015">
    <property type="component" value="Chromosome 1"/>
</dbReference>
<dbReference type="CDD" id="cd00959">
    <property type="entry name" value="DeoC"/>
    <property type="match status" value="1"/>
</dbReference>
<dbReference type="InterPro" id="IPR013785">
    <property type="entry name" value="Aldolase_TIM"/>
</dbReference>
<accession>A0A0U3HSN5</accession>
<dbReference type="RefSeq" id="WP_058797355.1">
    <property type="nucleotide sequence ID" value="NZ_CP013611.1"/>
</dbReference>
<dbReference type="EC" id="4.1.2.4" evidence="3 7"/>
<comment type="pathway">
    <text evidence="1">Carbohydrate degradation; 2-deoxy-D-ribose 1-phosphate degradation; D-glyceraldehyde 3-phosphate and acetaldehyde from 2-deoxy-alpha-D-ribose 1-phosphate: step 2/2.</text>
</comment>
<evidence type="ECO:0000256" key="4">
    <source>
        <dbReference type="ARBA" id="ARBA00023239"/>
    </source>
</evidence>
<dbReference type="EMBL" id="CP013611">
    <property type="protein sequence ID" value="ALU44345.1"/>
    <property type="molecule type" value="Genomic_DNA"/>
</dbReference>
<comment type="catalytic activity">
    <reaction evidence="6">
        <text>2-deoxy-D-ribose 5-phosphate = D-glyceraldehyde 3-phosphate + acetaldehyde</text>
        <dbReference type="Rhea" id="RHEA:12821"/>
        <dbReference type="ChEBI" id="CHEBI:15343"/>
        <dbReference type="ChEBI" id="CHEBI:59776"/>
        <dbReference type="ChEBI" id="CHEBI:62877"/>
        <dbReference type="EC" id="4.1.2.4"/>
    </reaction>
</comment>
<evidence type="ECO:0000313" key="9">
    <source>
        <dbReference type="Proteomes" id="UP000069015"/>
    </source>
</evidence>
<dbReference type="PANTHER" id="PTHR10889">
    <property type="entry name" value="DEOXYRIBOSE-PHOSPHATE ALDOLASE"/>
    <property type="match status" value="1"/>
</dbReference>
<proteinExistence type="inferred from homology"/>
<evidence type="ECO:0000256" key="7">
    <source>
        <dbReference type="NCBIfam" id="TIGR00126"/>
    </source>
</evidence>
<dbReference type="SUPFAM" id="SSF51569">
    <property type="entry name" value="Aldolase"/>
    <property type="match status" value="1"/>
</dbReference>
<name>A0A0U3HSN5_9GAMM</name>
<evidence type="ECO:0000256" key="6">
    <source>
        <dbReference type="ARBA" id="ARBA00048791"/>
    </source>
</evidence>
<dbReference type="GO" id="GO:0005737">
    <property type="term" value="C:cytoplasm"/>
    <property type="evidence" value="ECO:0007669"/>
    <property type="project" value="InterPro"/>
</dbReference>
<sequence length="254" mass="26569">MSSITPKRAAQLALSCMDLTSLSGAECDQNIIQLCQQASSAVGNVAAICIYPRYIPLARQHLAAGIRIATVTNFPHGNDNIARAVEQTRTAVALGADEVDVVFPYNALMAGTPDIGQQLIEQCKQACGAHVQLKVIIESGVLATPKLIEQASRIAINAGADFIKTSTGKVSVNATLEAAQVMLNAIKSSGKQVGFKAAGGVRTVADAQAYLVQARQIMGPDWVNKQHFRFGASGLLSDVLATLTGSACDAQGGY</sequence>
<dbReference type="SMART" id="SM01133">
    <property type="entry name" value="DeoC"/>
    <property type="match status" value="1"/>
</dbReference>
<dbReference type="GO" id="GO:0004139">
    <property type="term" value="F:deoxyribose-phosphate aldolase activity"/>
    <property type="evidence" value="ECO:0007669"/>
    <property type="project" value="UniProtKB-UniRule"/>
</dbReference>
<keyword evidence="5" id="KW-0704">Schiff base</keyword>
<evidence type="ECO:0000256" key="5">
    <source>
        <dbReference type="ARBA" id="ARBA00023270"/>
    </source>
</evidence>
<evidence type="ECO:0000256" key="2">
    <source>
        <dbReference type="ARBA" id="ARBA00009473"/>
    </source>
</evidence>
<dbReference type="GO" id="GO:0009264">
    <property type="term" value="P:deoxyribonucleotide catabolic process"/>
    <property type="evidence" value="ECO:0007669"/>
    <property type="project" value="UniProtKB-UniRule"/>
</dbReference>
<gene>
    <name evidence="8" type="ORF">AT705_16100</name>
</gene>
<dbReference type="PANTHER" id="PTHR10889:SF3">
    <property type="entry name" value="DEOXYRIBOSE-PHOSPHATE ALDOLASE"/>
    <property type="match status" value="1"/>
</dbReference>
<evidence type="ECO:0000313" key="8">
    <source>
        <dbReference type="EMBL" id="ALU44345.1"/>
    </source>
</evidence>
<dbReference type="InterPro" id="IPR002915">
    <property type="entry name" value="DeoC/FbaB/LacD_aldolase"/>
</dbReference>
<reference evidence="8 9" key="1">
    <citation type="submission" date="2015-12" db="EMBL/GenBank/DDBJ databases">
        <title>Complete genome sequence of Pseudoalteromonas rubra SCSIO 6842, harboring a conjugative plasmid.</title>
        <authorList>
            <person name="Li B."/>
            <person name="Wang X."/>
        </authorList>
    </citation>
    <scope>NUCLEOTIDE SEQUENCE [LARGE SCALE GENOMIC DNA]</scope>
    <source>
        <strain evidence="8 9">SCSIO 6842</strain>
    </source>
</reference>
<dbReference type="NCBIfam" id="TIGR00126">
    <property type="entry name" value="deoC"/>
    <property type="match status" value="1"/>
</dbReference>
<comment type="similarity">
    <text evidence="2">Belongs to the DeoC/FbaB aldolase family. DeoC type 2 subfamily.</text>
</comment>
<dbReference type="GO" id="GO:0016052">
    <property type="term" value="P:carbohydrate catabolic process"/>
    <property type="evidence" value="ECO:0007669"/>
    <property type="project" value="TreeGrafter"/>
</dbReference>
<dbReference type="KEGG" id="prr:AT705_16100"/>
<evidence type="ECO:0000256" key="3">
    <source>
        <dbReference type="ARBA" id="ARBA00012515"/>
    </source>
</evidence>
<organism evidence="8 9">
    <name type="scientific">Pseudoalteromonas rubra</name>
    <dbReference type="NCBI Taxonomy" id="43658"/>
    <lineage>
        <taxon>Bacteria</taxon>
        <taxon>Pseudomonadati</taxon>
        <taxon>Pseudomonadota</taxon>
        <taxon>Gammaproteobacteria</taxon>
        <taxon>Alteromonadales</taxon>
        <taxon>Pseudoalteromonadaceae</taxon>
        <taxon>Pseudoalteromonas</taxon>
    </lineage>
</organism>
<evidence type="ECO:0000256" key="1">
    <source>
        <dbReference type="ARBA" id="ARBA00004816"/>
    </source>
</evidence>
<protein>
    <recommendedName>
        <fullName evidence="3 7">Deoxyribose-phosphate aldolase</fullName>
        <ecNumber evidence="3 7">4.1.2.4</ecNumber>
    </recommendedName>
</protein>
<dbReference type="Pfam" id="PF01791">
    <property type="entry name" value="DeoC"/>
    <property type="match status" value="1"/>
</dbReference>
<dbReference type="PIRSF" id="PIRSF001357">
    <property type="entry name" value="DeoC"/>
    <property type="match status" value="1"/>
</dbReference>
<dbReference type="InterPro" id="IPR011343">
    <property type="entry name" value="DeoC"/>
</dbReference>